<dbReference type="AlphaFoldDB" id="A0A6J7MKD2"/>
<protein>
    <submittedName>
        <fullName evidence="1">Unannotated protein</fullName>
    </submittedName>
</protein>
<proteinExistence type="predicted"/>
<dbReference type="EMBL" id="CAFBON010000028">
    <property type="protein sequence ID" value="CAB4978923.1"/>
    <property type="molecule type" value="Genomic_DNA"/>
</dbReference>
<accession>A0A6J7MKD2</accession>
<reference evidence="1" key="1">
    <citation type="submission" date="2020-05" db="EMBL/GenBank/DDBJ databases">
        <authorList>
            <person name="Chiriac C."/>
            <person name="Salcher M."/>
            <person name="Ghai R."/>
            <person name="Kavagutti S V."/>
        </authorList>
    </citation>
    <scope>NUCLEOTIDE SEQUENCE</scope>
</reference>
<name>A0A6J7MKD2_9ZZZZ</name>
<sequence>MGEPEGVSDLVLQEVHRRDVTPVRVEIRRPDVGRPPTHSGGAGSGRLAALAGAPPAPVLVLGVLGIGDHHQAVDIARRALRRPVYARAVRLVGGDRYLAFRHELGNVGTMGERGEVRAYVLAQ</sequence>
<gene>
    <name evidence="1" type="ORF">UFOPK3954_00424</name>
</gene>
<evidence type="ECO:0000313" key="1">
    <source>
        <dbReference type="EMBL" id="CAB4978923.1"/>
    </source>
</evidence>
<organism evidence="1">
    <name type="scientific">freshwater metagenome</name>
    <dbReference type="NCBI Taxonomy" id="449393"/>
    <lineage>
        <taxon>unclassified sequences</taxon>
        <taxon>metagenomes</taxon>
        <taxon>ecological metagenomes</taxon>
    </lineage>
</organism>